<gene>
    <name evidence="4" type="ORF">AERYTH_11295</name>
</gene>
<dbReference type="EMBL" id="CP011502">
    <property type="protein sequence ID" value="ALX05245.1"/>
    <property type="molecule type" value="Genomic_DNA"/>
</dbReference>
<reference evidence="4 5" key="1">
    <citation type="journal article" date="1991" name="Int. J. Syst. Bacteriol.">
        <title>Description of the erythromycin-producing bacterium Arthrobacter sp. strain NRRL B-3381 as Aeromicrobium erythreum gen. nov., sp. nov.</title>
        <authorList>
            <person name="Miller E.S."/>
            <person name="Woese C.R."/>
            <person name="Brenner S."/>
        </authorList>
    </citation>
    <scope>NUCLEOTIDE SEQUENCE [LARGE SCALE GENOMIC DNA]</scope>
    <source>
        <strain evidence="4 5">AR18</strain>
    </source>
</reference>
<dbReference type="PANTHER" id="PTHR43542">
    <property type="entry name" value="METHYLTRANSFERASE"/>
    <property type="match status" value="1"/>
</dbReference>
<dbReference type="PATRIC" id="fig|2041.4.peg.2359"/>
<evidence type="ECO:0000313" key="4">
    <source>
        <dbReference type="EMBL" id="ALX05245.1"/>
    </source>
</evidence>
<dbReference type="RefSeq" id="WP_067858631.1">
    <property type="nucleotide sequence ID" value="NZ_CP011502.1"/>
</dbReference>
<dbReference type="OrthoDB" id="9803017at2"/>
<dbReference type="SUPFAM" id="SSF53335">
    <property type="entry name" value="S-adenosyl-L-methionine-dependent methyltransferases"/>
    <property type="match status" value="1"/>
</dbReference>
<keyword evidence="2 4" id="KW-0808">Transferase</keyword>
<evidence type="ECO:0000256" key="3">
    <source>
        <dbReference type="SAM" id="MobiDB-lite"/>
    </source>
</evidence>
<dbReference type="AlphaFoldDB" id="A0A0U4CX16"/>
<dbReference type="Pfam" id="PF03602">
    <property type="entry name" value="Cons_hypoth95"/>
    <property type="match status" value="1"/>
</dbReference>
<dbReference type="PANTHER" id="PTHR43542:SF1">
    <property type="entry name" value="METHYLTRANSFERASE"/>
    <property type="match status" value="1"/>
</dbReference>
<dbReference type="PIRSF" id="PIRSF004553">
    <property type="entry name" value="CHP00095"/>
    <property type="match status" value="1"/>
</dbReference>
<keyword evidence="5" id="KW-1185">Reference proteome</keyword>
<dbReference type="InterPro" id="IPR029063">
    <property type="entry name" value="SAM-dependent_MTases_sf"/>
</dbReference>
<dbReference type="STRING" id="2041.AERYTH_11295"/>
<keyword evidence="1 4" id="KW-0489">Methyltransferase</keyword>
<dbReference type="Proteomes" id="UP000067689">
    <property type="component" value="Chromosome"/>
</dbReference>
<feature type="region of interest" description="Disordered" evidence="3">
    <location>
        <begin position="1"/>
        <end position="27"/>
    </location>
</feature>
<dbReference type="KEGG" id="aer:AERYTH_11295"/>
<protein>
    <submittedName>
        <fullName evidence="4">Methyltransferase</fullName>
    </submittedName>
</protein>
<evidence type="ECO:0000313" key="5">
    <source>
        <dbReference type="Proteomes" id="UP000067689"/>
    </source>
</evidence>
<dbReference type="CDD" id="cd02440">
    <property type="entry name" value="AdoMet_MTases"/>
    <property type="match status" value="1"/>
</dbReference>
<accession>A0A0U4CX16</accession>
<sequence>MTRVIAGRWGGRRLRTPPGDGTRPTSDRVRESLFSSLQSLFGGLDGVRVLDVYAGSGALALEALSRGAASADLVESDRRAAQVAQQNARELGAEATVHRTSAASFAASATGPYDLVMLDPPYAVATDDVAAVVAALAPSLADDAVVVVERSTRTPFTWPAGFEGFRDRAHGETTVWFGARSDES</sequence>
<evidence type="ECO:0000256" key="2">
    <source>
        <dbReference type="ARBA" id="ARBA00022679"/>
    </source>
</evidence>
<dbReference type="NCBIfam" id="TIGR00095">
    <property type="entry name" value="16S rRNA (guanine(966)-N(2))-methyltransferase RsmD"/>
    <property type="match status" value="1"/>
</dbReference>
<proteinExistence type="predicted"/>
<evidence type="ECO:0000256" key="1">
    <source>
        <dbReference type="ARBA" id="ARBA00022603"/>
    </source>
</evidence>
<dbReference type="GO" id="GO:0008168">
    <property type="term" value="F:methyltransferase activity"/>
    <property type="evidence" value="ECO:0007669"/>
    <property type="project" value="UniProtKB-KW"/>
</dbReference>
<dbReference type="GO" id="GO:0031167">
    <property type="term" value="P:rRNA methylation"/>
    <property type="evidence" value="ECO:0007669"/>
    <property type="project" value="InterPro"/>
</dbReference>
<dbReference type="Gene3D" id="3.40.50.150">
    <property type="entry name" value="Vaccinia Virus protein VP39"/>
    <property type="match status" value="1"/>
</dbReference>
<organism evidence="4 5">
    <name type="scientific">Aeromicrobium erythreum</name>
    <dbReference type="NCBI Taxonomy" id="2041"/>
    <lineage>
        <taxon>Bacteria</taxon>
        <taxon>Bacillati</taxon>
        <taxon>Actinomycetota</taxon>
        <taxon>Actinomycetes</taxon>
        <taxon>Propionibacteriales</taxon>
        <taxon>Nocardioidaceae</taxon>
        <taxon>Aeromicrobium</taxon>
    </lineage>
</organism>
<name>A0A0U4CX16_9ACTN</name>
<dbReference type="InterPro" id="IPR004398">
    <property type="entry name" value="RNA_MeTrfase_RsmD"/>
</dbReference>